<dbReference type="Proteomes" id="UP000839052">
    <property type="component" value="Chromosome"/>
</dbReference>
<gene>
    <name evidence="1" type="ORF">NTG6680_1809</name>
</gene>
<organism evidence="1 2">
    <name type="scientific">Candidatus Nitrotoga arctica</name>
    <dbReference type="NCBI Taxonomy" id="453162"/>
    <lineage>
        <taxon>Bacteria</taxon>
        <taxon>Pseudomonadati</taxon>
        <taxon>Pseudomonadota</taxon>
        <taxon>Betaproteobacteria</taxon>
        <taxon>Nitrosomonadales</taxon>
        <taxon>Gallionellaceae</taxon>
        <taxon>Candidatus Nitrotoga</taxon>
    </lineage>
</organism>
<reference evidence="1 2" key="1">
    <citation type="submission" date="2021-10" db="EMBL/GenBank/DDBJ databases">
        <authorList>
            <person name="Koch H."/>
        </authorList>
    </citation>
    <scope>NUCLEOTIDE SEQUENCE [LARGE SCALE GENOMIC DNA]</scope>
    <source>
        <strain evidence="1">6680</strain>
    </source>
</reference>
<proteinExistence type="predicted"/>
<accession>A0ABN8AJY1</accession>
<sequence>MQILIDQTGLNSLMIQEQICQDHLTHPGWRSRDNLVKRGQINHGNHGNLVHQDQIGRPSLGDRGQKCQGSLVHLEVIDRSSPVQHQELRAHGTDMEPLDMQALINLVGQDNQIHLKEIVLGHLVGRVINETA</sequence>
<protein>
    <submittedName>
        <fullName evidence="1">Uncharacterized protein</fullName>
    </submittedName>
</protein>
<dbReference type="RefSeq" id="WP_239796901.1">
    <property type="nucleotide sequence ID" value="NZ_OU912926.1"/>
</dbReference>
<name>A0ABN8AJY1_9PROT</name>
<dbReference type="EMBL" id="OU912926">
    <property type="protein sequence ID" value="CAG9933058.1"/>
    <property type="molecule type" value="Genomic_DNA"/>
</dbReference>
<evidence type="ECO:0000313" key="2">
    <source>
        <dbReference type="Proteomes" id="UP000839052"/>
    </source>
</evidence>
<evidence type="ECO:0000313" key="1">
    <source>
        <dbReference type="EMBL" id="CAG9933058.1"/>
    </source>
</evidence>
<keyword evidence="2" id="KW-1185">Reference proteome</keyword>